<evidence type="ECO:0000313" key="3">
    <source>
        <dbReference type="EMBL" id="MDG4975846.1"/>
    </source>
</evidence>
<dbReference type="RefSeq" id="WP_192840975.1">
    <property type="nucleotide sequence ID" value="NZ_CP118738.1"/>
</dbReference>
<dbReference type="Proteomes" id="UP001152656">
    <property type="component" value="Unassembled WGS sequence"/>
</dbReference>
<reference evidence="4" key="2">
    <citation type="journal article" date="2023" name="Food Microbiol.">
        <title>Evaluation of the fermentation potential of lactic acid bacteria isolated from herbs, fruits and vegetables as starter cultures in nut-based milk alternatives.</title>
        <authorList>
            <person name="Huang W."/>
            <person name="Dong A."/>
            <person name="Pham H.T."/>
            <person name="Zhou C."/>
            <person name="Huo Z."/>
            <person name="Watjen A.P."/>
            <person name="Prakash S."/>
            <person name="Bang-Berthelsen C.H."/>
            <person name="Turner M.S."/>
        </authorList>
    </citation>
    <scope>NUCLEOTIDE SEQUENCE</scope>
    <source>
        <strain evidence="3">54</strain>
        <strain evidence="4">581</strain>
    </source>
</reference>
<dbReference type="EC" id="2.7.8.-" evidence="2"/>
<dbReference type="GO" id="GO:0016740">
    <property type="term" value="F:transferase activity"/>
    <property type="evidence" value="ECO:0007669"/>
    <property type="project" value="UniProtKB-KW"/>
</dbReference>
<evidence type="ECO:0000313" key="2">
    <source>
        <dbReference type="EMBL" id="MCW2281119.1"/>
    </source>
</evidence>
<feature type="domain" description="LicD/FKTN/FKRP nucleotidyltransferase" evidence="1">
    <location>
        <begin position="10"/>
        <end position="243"/>
    </location>
</feature>
<dbReference type="EMBL" id="JAOQNN010000001">
    <property type="protein sequence ID" value="MCW2281119.1"/>
    <property type="molecule type" value="Genomic_DNA"/>
</dbReference>
<sequence>MMLADFDKICEDNDIDYFLVGGSLLGAVRHNGMIPWDDDIDVGMTGENYDKFIQVMNNSQNEKYSLMSSEGNEKFPYLRSAGLMLNGTKFMAEIRSESEESYTTQIVLDILAFDNLADNERRAKIQGIKSFIYGKLSYLTTIENPTVHQVGIKLFFINTTIKVFQKTFKLFKVTPKFFIKKGEGVARKYNSSQTQRVMYMNQSKMFSEIFDRNDLLPTRRVDFDGQKIKIPKETDKYLAAHYGDYMTLPPEDKRYNHYPAILDFGKYK</sequence>
<dbReference type="Proteomes" id="UP001207687">
    <property type="component" value="Unassembled WGS sequence"/>
</dbReference>
<gene>
    <name evidence="2" type="ORF">M2256_001577</name>
    <name evidence="4" type="ORF">OGZ39_03460</name>
    <name evidence="3" type="ORF">OGZ50_03745</name>
</gene>
<accession>A0A9X4NBQ3</accession>
<evidence type="ECO:0000313" key="5">
    <source>
        <dbReference type="Proteomes" id="UP001152656"/>
    </source>
</evidence>
<dbReference type="InterPro" id="IPR052942">
    <property type="entry name" value="LPS_cholinephosphotransferase"/>
</dbReference>
<organism evidence="4 5">
    <name type="scientific">Lactococcus lactis</name>
    <dbReference type="NCBI Taxonomy" id="1358"/>
    <lineage>
        <taxon>Bacteria</taxon>
        <taxon>Bacillati</taxon>
        <taxon>Bacillota</taxon>
        <taxon>Bacilli</taxon>
        <taxon>Lactobacillales</taxon>
        <taxon>Streptococcaceae</taxon>
        <taxon>Lactococcus</taxon>
    </lineage>
</organism>
<comment type="caution">
    <text evidence="4">The sequence shown here is derived from an EMBL/GenBank/DDBJ whole genome shotgun (WGS) entry which is preliminary data.</text>
</comment>
<reference evidence="2" key="3">
    <citation type="submission" date="2023-08" db="EMBL/GenBank/DDBJ databases">
        <title>Genomic analyses of the natural microbiome of Caenorhabditis elegans.</title>
        <authorList>
            <person name="Samuel B."/>
        </authorList>
    </citation>
    <scope>NUCLEOTIDE SEQUENCE</scope>
    <source>
        <strain evidence="2">BIGb0220</strain>
    </source>
</reference>
<evidence type="ECO:0000313" key="4">
    <source>
        <dbReference type="EMBL" id="MDG4980714.1"/>
    </source>
</evidence>
<reference evidence="4" key="1">
    <citation type="submission" date="2022-10" db="EMBL/GenBank/DDBJ databases">
        <authorList>
            <person name="Turner M.S."/>
            <person name="Huang W."/>
        </authorList>
    </citation>
    <scope>NUCLEOTIDE SEQUENCE</scope>
    <source>
        <strain evidence="3">54</strain>
        <strain evidence="4">581</strain>
    </source>
</reference>
<dbReference type="AlphaFoldDB" id="A0A9X4NBQ3"/>
<dbReference type="EMBL" id="JAOWLP010000002">
    <property type="protein sequence ID" value="MDG4980714.1"/>
    <property type="molecule type" value="Genomic_DNA"/>
</dbReference>
<keyword evidence="2" id="KW-0808">Transferase</keyword>
<proteinExistence type="predicted"/>
<dbReference type="EMBL" id="JAOWLV010000002">
    <property type="protein sequence ID" value="MDG4975846.1"/>
    <property type="molecule type" value="Genomic_DNA"/>
</dbReference>
<evidence type="ECO:0000259" key="1">
    <source>
        <dbReference type="Pfam" id="PF04991"/>
    </source>
</evidence>
<dbReference type="InterPro" id="IPR007074">
    <property type="entry name" value="LicD/FKTN/FKRP_NTP_transf"/>
</dbReference>
<dbReference type="PANTHER" id="PTHR43404:SF2">
    <property type="entry name" value="LIPOPOLYSACCHARIDE CHOLINEPHOSPHOTRANSFERASE LICD"/>
    <property type="match status" value="1"/>
</dbReference>
<dbReference type="PANTHER" id="PTHR43404">
    <property type="entry name" value="LIPOPOLYSACCHARIDE CHOLINEPHOSPHOTRANSFERASE LICD"/>
    <property type="match status" value="1"/>
</dbReference>
<dbReference type="Proteomes" id="UP001152598">
    <property type="component" value="Unassembled WGS sequence"/>
</dbReference>
<name>A0A9X4NBQ3_9LACT</name>
<dbReference type="Pfam" id="PF04991">
    <property type="entry name" value="LicD"/>
    <property type="match status" value="1"/>
</dbReference>
<dbReference type="GO" id="GO:0009100">
    <property type="term" value="P:glycoprotein metabolic process"/>
    <property type="evidence" value="ECO:0007669"/>
    <property type="project" value="UniProtKB-ARBA"/>
</dbReference>
<protein>
    <submittedName>
        <fullName evidence="4">LicD family protein</fullName>
    </submittedName>
    <submittedName>
        <fullName evidence="2">Lipopolysaccharide cholinephosphotransferase</fullName>
        <ecNumber evidence="2">2.7.8.-</ecNumber>
    </submittedName>
</protein>